<dbReference type="InterPro" id="IPR051571">
    <property type="entry name" value="N-CoR_corepressor"/>
</dbReference>
<dbReference type="AlphaFoldDB" id="A0A0E9UZY6"/>
<dbReference type="EMBL" id="GBXM01038014">
    <property type="protein sequence ID" value="JAH70563.1"/>
    <property type="molecule type" value="Transcribed_RNA"/>
</dbReference>
<feature type="domain" description="SANT" evidence="2">
    <location>
        <begin position="16"/>
        <end position="57"/>
    </location>
</feature>
<dbReference type="GO" id="GO:0046966">
    <property type="term" value="F:nuclear thyroid hormone receptor binding"/>
    <property type="evidence" value="ECO:0007669"/>
    <property type="project" value="TreeGrafter"/>
</dbReference>
<dbReference type="SUPFAM" id="SSF46689">
    <property type="entry name" value="Homeodomain-like"/>
    <property type="match status" value="1"/>
</dbReference>
<name>A0A0E9UZY6_ANGAN</name>
<comment type="similarity">
    <text evidence="1">Belongs to the N-CoR nuclear receptor corepressors family.</text>
</comment>
<dbReference type="PROSITE" id="PS51293">
    <property type="entry name" value="SANT"/>
    <property type="match status" value="1"/>
</dbReference>
<dbReference type="PANTHER" id="PTHR13992">
    <property type="entry name" value="NUCLEAR RECEPTOR CO-REPRESSOR RELATED NCOR"/>
    <property type="match status" value="1"/>
</dbReference>
<dbReference type="FunFam" id="1.10.10.60:FF:000026">
    <property type="entry name" value="Nuclear receptor corepressor 2 isoform 1"/>
    <property type="match status" value="1"/>
</dbReference>
<dbReference type="InterPro" id="IPR017884">
    <property type="entry name" value="SANT_dom"/>
</dbReference>
<dbReference type="InterPro" id="IPR009057">
    <property type="entry name" value="Homeodomain-like_sf"/>
</dbReference>
<dbReference type="GO" id="GO:0000122">
    <property type="term" value="P:negative regulation of transcription by RNA polymerase II"/>
    <property type="evidence" value="ECO:0007669"/>
    <property type="project" value="TreeGrafter"/>
</dbReference>
<dbReference type="CDD" id="cd00167">
    <property type="entry name" value="SANT"/>
    <property type="match status" value="1"/>
</dbReference>
<dbReference type="PANTHER" id="PTHR13992:SF5">
    <property type="entry name" value="NUCLEAR RECEPTOR COREPRESSOR 1"/>
    <property type="match status" value="1"/>
</dbReference>
<sequence length="60" mass="7111">MNGLMSDPMKVYKARQFMNVWSEHEKEIFKEKFIQHPKNFGLIASYLERKCVSDCVLITT</sequence>
<reference evidence="3" key="1">
    <citation type="submission" date="2014-11" db="EMBL/GenBank/DDBJ databases">
        <authorList>
            <person name="Amaro Gonzalez C."/>
        </authorList>
    </citation>
    <scope>NUCLEOTIDE SEQUENCE</scope>
</reference>
<dbReference type="Pfam" id="PF00249">
    <property type="entry name" value="Myb_DNA-binding"/>
    <property type="match status" value="1"/>
</dbReference>
<dbReference type="GO" id="GO:0000785">
    <property type="term" value="C:chromatin"/>
    <property type="evidence" value="ECO:0007669"/>
    <property type="project" value="TreeGrafter"/>
</dbReference>
<dbReference type="Gene3D" id="1.10.10.60">
    <property type="entry name" value="Homeodomain-like"/>
    <property type="match status" value="1"/>
</dbReference>
<dbReference type="GO" id="GO:0003714">
    <property type="term" value="F:transcription corepressor activity"/>
    <property type="evidence" value="ECO:0007669"/>
    <property type="project" value="TreeGrafter"/>
</dbReference>
<dbReference type="GO" id="GO:0005654">
    <property type="term" value="C:nucleoplasm"/>
    <property type="evidence" value="ECO:0007669"/>
    <property type="project" value="UniProtKB-ARBA"/>
</dbReference>
<dbReference type="GO" id="GO:0032991">
    <property type="term" value="C:protein-containing complex"/>
    <property type="evidence" value="ECO:0007669"/>
    <property type="project" value="UniProtKB-ARBA"/>
</dbReference>
<protein>
    <recommendedName>
        <fullName evidence="2">SANT domain-containing protein</fullName>
    </recommendedName>
</protein>
<evidence type="ECO:0000313" key="3">
    <source>
        <dbReference type="EMBL" id="JAH70563.1"/>
    </source>
</evidence>
<evidence type="ECO:0000259" key="2">
    <source>
        <dbReference type="PROSITE" id="PS51293"/>
    </source>
</evidence>
<proteinExistence type="inferred from homology"/>
<dbReference type="InterPro" id="IPR001005">
    <property type="entry name" value="SANT/Myb"/>
</dbReference>
<accession>A0A0E9UZY6</accession>
<reference evidence="3" key="2">
    <citation type="journal article" date="2015" name="Fish Shellfish Immunol.">
        <title>Early steps in the European eel (Anguilla anguilla)-Vibrio vulnificus interaction in the gills: Role of the RtxA13 toxin.</title>
        <authorList>
            <person name="Callol A."/>
            <person name="Pajuelo D."/>
            <person name="Ebbesson L."/>
            <person name="Teles M."/>
            <person name="MacKenzie S."/>
            <person name="Amaro C."/>
        </authorList>
    </citation>
    <scope>NUCLEOTIDE SEQUENCE</scope>
</reference>
<evidence type="ECO:0000256" key="1">
    <source>
        <dbReference type="ARBA" id="ARBA00010097"/>
    </source>
</evidence>
<organism evidence="3">
    <name type="scientific">Anguilla anguilla</name>
    <name type="common">European freshwater eel</name>
    <name type="synonym">Muraena anguilla</name>
    <dbReference type="NCBI Taxonomy" id="7936"/>
    <lineage>
        <taxon>Eukaryota</taxon>
        <taxon>Metazoa</taxon>
        <taxon>Chordata</taxon>
        <taxon>Craniata</taxon>
        <taxon>Vertebrata</taxon>
        <taxon>Euteleostomi</taxon>
        <taxon>Actinopterygii</taxon>
        <taxon>Neopterygii</taxon>
        <taxon>Teleostei</taxon>
        <taxon>Anguilliformes</taxon>
        <taxon>Anguillidae</taxon>
        <taxon>Anguilla</taxon>
    </lineage>
</organism>